<dbReference type="Proteomes" id="UP000231987">
    <property type="component" value="Unassembled WGS sequence"/>
</dbReference>
<proteinExistence type="predicted"/>
<comment type="caution">
    <text evidence="1">The sequence shown here is derived from an EMBL/GenBank/DDBJ whole genome shotgun (WGS) entry which is preliminary data.</text>
</comment>
<evidence type="ECO:0000313" key="2">
    <source>
        <dbReference type="Proteomes" id="UP000231987"/>
    </source>
</evidence>
<reference evidence="1 2" key="1">
    <citation type="submission" date="2017-06" db="EMBL/GenBank/DDBJ databases">
        <title>Ensifer strains isolated from leguminous trees and herbs display diverse denitrification phenotypes with some acting as strong N2O sinks.</title>
        <authorList>
            <person name="Woliy K."/>
            <person name="Mania D."/>
            <person name="Bakken L.R."/>
            <person name="Frostegard A."/>
        </authorList>
    </citation>
    <scope>NUCLEOTIDE SEQUENCE [LARGE SCALE GENOMIC DNA]</scope>
    <source>
        <strain evidence="1 2">AC50a</strain>
    </source>
</reference>
<gene>
    <name evidence="1" type="ORF">CEJ86_00850</name>
</gene>
<protein>
    <submittedName>
        <fullName evidence="1">Uncharacterized protein</fullName>
    </submittedName>
</protein>
<dbReference type="EMBL" id="NJGD01000001">
    <property type="protein sequence ID" value="PJR16791.1"/>
    <property type="molecule type" value="Genomic_DNA"/>
</dbReference>
<sequence>MSDLPKPKYKWRQTWPDHRKHFTGFDGERKFAHIHWYHMGWWNWFMCWNWAKNASRWKRPNGQADSARAAALEVEACYEAVLRCEWPGMVPEDLQCMLDHEEWMPTRP</sequence>
<accession>A0A2J0Z8E2</accession>
<dbReference type="AlphaFoldDB" id="A0A2J0Z8E2"/>
<evidence type="ECO:0000313" key="1">
    <source>
        <dbReference type="EMBL" id="PJR16791.1"/>
    </source>
</evidence>
<dbReference type="RefSeq" id="WP_100669391.1">
    <property type="nucleotide sequence ID" value="NZ_NJGD01000001.1"/>
</dbReference>
<name>A0A2J0Z8E2_RHIML</name>
<organism evidence="1 2">
    <name type="scientific">Rhizobium meliloti</name>
    <name type="common">Ensifer meliloti</name>
    <name type="synonym">Sinorhizobium meliloti</name>
    <dbReference type="NCBI Taxonomy" id="382"/>
    <lineage>
        <taxon>Bacteria</taxon>
        <taxon>Pseudomonadati</taxon>
        <taxon>Pseudomonadota</taxon>
        <taxon>Alphaproteobacteria</taxon>
        <taxon>Hyphomicrobiales</taxon>
        <taxon>Rhizobiaceae</taxon>
        <taxon>Sinorhizobium/Ensifer group</taxon>
        <taxon>Sinorhizobium</taxon>
    </lineage>
</organism>